<name>A0AA88D2Y1_FICCA</name>
<sequence length="68" mass="7956">MSESHCIEENDKQEFQKNQSSENVVIGTDDTYNNSRKLGKRRDRVELVLERAHACLRKIRHLKTSLLS</sequence>
<keyword evidence="3" id="KW-1185">Reference proteome</keyword>
<evidence type="ECO:0000313" key="2">
    <source>
        <dbReference type="EMBL" id="GMN42310.1"/>
    </source>
</evidence>
<accession>A0AA88D2Y1</accession>
<reference evidence="2" key="1">
    <citation type="submission" date="2023-07" db="EMBL/GenBank/DDBJ databases">
        <title>draft genome sequence of fig (Ficus carica).</title>
        <authorList>
            <person name="Takahashi T."/>
            <person name="Nishimura K."/>
        </authorList>
    </citation>
    <scope>NUCLEOTIDE SEQUENCE</scope>
</reference>
<organism evidence="2 3">
    <name type="scientific">Ficus carica</name>
    <name type="common">Common fig</name>
    <dbReference type="NCBI Taxonomy" id="3494"/>
    <lineage>
        <taxon>Eukaryota</taxon>
        <taxon>Viridiplantae</taxon>
        <taxon>Streptophyta</taxon>
        <taxon>Embryophyta</taxon>
        <taxon>Tracheophyta</taxon>
        <taxon>Spermatophyta</taxon>
        <taxon>Magnoliopsida</taxon>
        <taxon>eudicotyledons</taxon>
        <taxon>Gunneridae</taxon>
        <taxon>Pentapetalae</taxon>
        <taxon>rosids</taxon>
        <taxon>fabids</taxon>
        <taxon>Rosales</taxon>
        <taxon>Moraceae</taxon>
        <taxon>Ficeae</taxon>
        <taxon>Ficus</taxon>
    </lineage>
</organism>
<gene>
    <name evidence="2" type="ORF">TIFTF001_011530</name>
</gene>
<dbReference type="EMBL" id="BTGU01000014">
    <property type="protein sequence ID" value="GMN42310.1"/>
    <property type="molecule type" value="Genomic_DNA"/>
</dbReference>
<comment type="caution">
    <text evidence="2">The sequence shown here is derived from an EMBL/GenBank/DDBJ whole genome shotgun (WGS) entry which is preliminary data.</text>
</comment>
<evidence type="ECO:0000256" key="1">
    <source>
        <dbReference type="SAM" id="MobiDB-lite"/>
    </source>
</evidence>
<protein>
    <submittedName>
        <fullName evidence="2">Uncharacterized protein</fullName>
    </submittedName>
</protein>
<feature type="compositionally biased region" description="Basic and acidic residues" evidence="1">
    <location>
        <begin position="1"/>
        <end position="15"/>
    </location>
</feature>
<proteinExistence type="predicted"/>
<evidence type="ECO:0000313" key="3">
    <source>
        <dbReference type="Proteomes" id="UP001187192"/>
    </source>
</evidence>
<dbReference type="Proteomes" id="UP001187192">
    <property type="component" value="Unassembled WGS sequence"/>
</dbReference>
<feature type="region of interest" description="Disordered" evidence="1">
    <location>
        <begin position="1"/>
        <end position="21"/>
    </location>
</feature>
<dbReference type="AlphaFoldDB" id="A0AA88D2Y1"/>